<evidence type="ECO:0000256" key="2">
    <source>
        <dbReference type="ARBA" id="ARBA00022730"/>
    </source>
</evidence>
<dbReference type="GO" id="GO:0006412">
    <property type="term" value="P:translation"/>
    <property type="evidence" value="ECO:0007669"/>
    <property type="project" value="UniProtKB-UniRule"/>
</dbReference>
<comment type="similarity">
    <text evidence="1 7">Belongs to the universal ribosomal protein uL18 family.</text>
</comment>
<dbReference type="Pfam" id="PF00861">
    <property type="entry name" value="Ribosomal_L18p"/>
    <property type="match status" value="1"/>
</dbReference>
<dbReference type="NCBIfam" id="TIGR00060">
    <property type="entry name" value="L18_bact"/>
    <property type="match status" value="1"/>
</dbReference>
<accession>H5SGN7</accession>
<keyword evidence="3 7" id="KW-0694">RNA-binding</keyword>
<dbReference type="GO" id="GO:0003735">
    <property type="term" value="F:structural constituent of ribosome"/>
    <property type="evidence" value="ECO:0007669"/>
    <property type="project" value="InterPro"/>
</dbReference>
<evidence type="ECO:0000256" key="6">
    <source>
        <dbReference type="ARBA" id="ARBA00035197"/>
    </source>
</evidence>
<evidence type="ECO:0000256" key="3">
    <source>
        <dbReference type="ARBA" id="ARBA00022884"/>
    </source>
</evidence>
<evidence type="ECO:0000256" key="1">
    <source>
        <dbReference type="ARBA" id="ARBA00007116"/>
    </source>
</evidence>
<dbReference type="EMBL" id="AP011715">
    <property type="protein sequence ID" value="BAL55323.1"/>
    <property type="molecule type" value="Genomic_DNA"/>
</dbReference>
<dbReference type="InterPro" id="IPR004389">
    <property type="entry name" value="Ribosomal_uL18_bac-type"/>
</dbReference>
<dbReference type="PANTHER" id="PTHR12899:SF3">
    <property type="entry name" value="LARGE RIBOSOMAL SUBUNIT PROTEIN UL18M"/>
    <property type="match status" value="1"/>
</dbReference>
<dbReference type="GO" id="GO:0022625">
    <property type="term" value="C:cytosolic large ribosomal subunit"/>
    <property type="evidence" value="ECO:0007669"/>
    <property type="project" value="TreeGrafter"/>
</dbReference>
<evidence type="ECO:0000256" key="4">
    <source>
        <dbReference type="ARBA" id="ARBA00022980"/>
    </source>
</evidence>
<keyword evidence="2 7" id="KW-0699">rRNA-binding</keyword>
<dbReference type="CDD" id="cd00432">
    <property type="entry name" value="Ribosomal_L18_L5e"/>
    <property type="match status" value="1"/>
</dbReference>
<comment type="subunit">
    <text evidence="7">Part of the 50S ribosomal subunit; part of the 5S rRNA/L5/L18/L25 subcomplex. Contacts the 5S and 23S rRNAs.</text>
</comment>
<reference evidence="8" key="1">
    <citation type="journal article" date="2005" name="Environ. Microbiol.">
        <title>Genetic and functional properties of uncultivated thermophilic crenarchaeotes from a subsurface gold mine as revealed by analysis of genome fragments.</title>
        <authorList>
            <person name="Nunoura T."/>
            <person name="Hirayama H."/>
            <person name="Takami H."/>
            <person name="Oida H."/>
            <person name="Nishi S."/>
            <person name="Shimamura S."/>
            <person name="Suzuki Y."/>
            <person name="Inagaki F."/>
            <person name="Takai K."/>
            <person name="Nealson K.H."/>
            <person name="Horikoshi K."/>
        </authorList>
    </citation>
    <scope>NUCLEOTIDE SEQUENCE</scope>
</reference>
<keyword evidence="4 7" id="KW-0689">Ribosomal protein</keyword>
<evidence type="ECO:0000256" key="7">
    <source>
        <dbReference type="HAMAP-Rule" id="MF_01337"/>
    </source>
</evidence>
<evidence type="ECO:0000256" key="5">
    <source>
        <dbReference type="ARBA" id="ARBA00023274"/>
    </source>
</evidence>
<evidence type="ECO:0000313" key="8">
    <source>
        <dbReference type="EMBL" id="BAL55323.1"/>
    </source>
</evidence>
<name>H5SGN7_9BACT</name>
<proteinExistence type="inferred from homology"/>
<dbReference type="HAMAP" id="MF_01337_B">
    <property type="entry name" value="Ribosomal_uL18_B"/>
    <property type="match status" value="1"/>
</dbReference>
<dbReference type="SUPFAM" id="SSF53137">
    <property type="entry name" value="Translational machinery components"/>
    <property type="match status" value="1"/>
</dbReference>
<organism evidence="8">
    <name type="scientific">uncultured Chlorobiota bacterium</name>
    <dbReference type="NCBI Taxonomy" id="156405"/>
    <lineage>
        <taxon>Bacteria</taxon>
        <taxon>Pseudomonadati</taxon>
        <taxon>Chlorobiota</taxon>
        <taxon>environmental samples</taxon>
    </lineage>
</organism>
<dbReference type="InterPro" id="IPR005484">
    <property type="entry name" value="Ribosomal_uL18_bac/plant/anim"/>
</dbReference>
<dbReference type="FunFam" id="3.30.420.100:FF:000001">
    <property type="entry name" value="50S ribosomal protein L18"/>
    <property type="match status" value="1"/>
</dbReference>
<keyword evidence="5 7" id="KW-0687">Ribonucleoprotein</keyword>
<dbReference type="InterPro" id="IPR057268">
    <property type="entry name" value="Ribosomal_L18"/>
</dbReference>
<sequence length="131" mass="15218">MWDGVMDIRHKQRLKQLRRHRRKLRVRKKIFGTAERPRLSVYRSLKHIYAQIIDDERGHTLVSASTLDREIRPLVAGVRPKKAQAEIVGRILAERALKLGIQKVAFDRNGYKYHGRVKALAEAARQAGLQF</sequence>
<protein>
    <recommendedName>
        <fullName evidence="6 7">Large ribosomal subunit protein uL18</fullName>
    </recommendedName>
</protein>
<reference evidence="8" key="2">
    <citation type="journal article" date="2012" name="PLoS ONE">
        <title>A Deeply Branching Thermophilic Bacterium with an Ancient Acetyl-CoA Pathway Dominates a Subsurface Ecosystem.</title>
        <authorList>
            <person name="Takami H."/>
            <person name="Noguchi H."/>
            <person name="Takaki Y."/>
            <person name="Uchiyama I."/>
            <person name="Toyoda A."/>
            <person name="Nishi S."/>
            <person name="Chee G.-J."/>
            <person name="Arai W."/>
            <person name="Nunoura T."/>
            <person name="Itoh T."/>
            <person name="Hattori M."/>
            <person name="Takai K."/>
        </authorList>
    </citation>
    <scope>NUCLEOTIDE SEQUENCE</scope>
</reference>
<comment type="function">
    <text evidence="7">This is one of the proteins that bind and probably mediate the attachment of the 5S RNA into the large ribosomal subunit, where it forms part of the central protuberance.</text>
</comment>
<dbReference type="PANTHER" id="PTHR12899">
    <property type="entry name" value="39S RIBOSOMAL PROTEIN L18, MITOCHONDRIAL"/>
    <property type="match status" value="1"/>
</dbReference>
<gene>
    <name evidence="7" type="primary">rplR</name>
    <name evidence="8" type="ORF">HGMM_F27B02C25</name>
</gene>
<dbReference type="Gene3D" id="3.30.420.100">
    <property type="match status" value="1"/>
</dbReference>
<dbReference type="AlphaFoldDB" id="H5SGN7"/>
<dbReference type="GO" id="GO:0008097">
    <property type="term" value="F:5S rRNA binding"/>
    <property type="evidence" value="ECO:0007669"/>
    <property type="project" value="TreeGrafter"/>
</dbReference>